<dbReference type="AlphaFoldDB" id="A0A0F9H7R5"/>
<reference evidence="1" key="1">
    <citation type="journal article" date="2015" name="Nature">
        <title>Complex archaea that bridge the gap between prokaryotes and eukaryotes.</title>
        <authorList>
            <person name="Spang A."/>
            <person name="Saw J.H."/>
            <person name="Jorgensen S.L."/>
            <person name="Zaremba-Niedzwiedzka K."/>
            <person name="Martijn J."/>
            <person name="Lind A.E."/>
            <person name="van Eijk R."/>
            <person name="Schleper C."/>
            <person name="Guy L."/>
            <person name="Ettema T.J."/>
        </authorList>
    </citation>
    <scope>NUCLEOTIDE SEQUENCE</scope>
</reference>
<evidence type="ECO:0000313" key="1">
    <source>
        <dbReference type="EMBL" id="KKL77685.1"/>
    </source>
</evidence>
<feature type="non-terminal residue" evidence="1">
    <location>
        <position position="1"/>
    </location>
</feature>
<name>A0A0F9H7R5_9ZZZZ</name>
<comment type="caution">
    <text evidence="1">The sequence shown here is derived from an EMBL/GenBank/DDBJ whole genome shotgun (WGS) entry which is preliminary data.</text>
</comment>
<protein>
    <submittedName>
        <fullName evidence="1">Uncharacterized protein</fullName>
    </submittedName>
</protein>
<proteinExistence type="predicted"/>
<sequence length="38" mass="4678">ENQIKSYRLRKNENFSNFYGQVIFNSSPFNINRLTYFK</sequence>
<organism evidence="1">
    <name type="scientific">marine sediment metagenome</name>
    <dbReference type="NCBI Taxonomy" id="412755"/>
    <lineage>
        <taxon>unclassified sequences</taxon>
        <taxon>metagenomes</taxon>
        <taxon>ecological metagenomes</taxon>
    </lineage>
</organism>
<accession>A0A0F9H7R5</accession>
<gene>
    <name evidence="1" type="ORF">LCGC14_2032400</name>
</gene>
<dbReference type="EMBL" id="LAZR01023678">
    <property type="protein sequence ID" value="KKL77685.1"/>
    <property type="molecule type" value="Genomic_DNA"/>
</dbReference>